<dbReference type="Gene3D" id="1.10.357.10">
    <property type="entry name" value="Tetracycline Repressor, domain 2"/>
    <property type="match status" value="1"/>
</dbReference>
<dbReference type="AlphaFoldDB" id="A0A1H7LPK5"/>
<organism evidence="6 7">
    <name type="scientific">Parapedobacter koreensis</name>
    <dbReference type="NCBI Taxonomy" id="332977"/>
    <lineage>
        <taxon>Bacteria</taxon>
        <taxon>Pseudomonadati</taxon>
        <taxon>Bacteroidota</taxon>
        <taxon>Sphingobacteriia</taxon>
        <taxon>Sphingobacteriales</taxon>
        <taxon>Sphingobacteriaceae</taxon>
        <taxon>Parapedobacter</taxon>
    </lineage>
</organism>
<dbReference type="PANTHER" id="PTHR47506:SF3">
    <property type="entry name" value="HTH-TYPE TRANSCRIPTIONAL REGULATOR LMRA"/>
    <property type="match status" value="1"/>
</dbReference>
<evidence type="ECO:0000256" key="1">
    <source>
        <dbReference type="ARBA" id="ARBA00023015"/>
    </source>
</evidence>
<dbReference type="InterPro" id="IPR009057">
    <property type="entry name" value="Homeodomain-like_sf"/>
</dbReference>
<dbReference type="GO" id="GO:0003677">
    <property type="term" value="F:DNA binding"/>
    <property type="evidence" value="ECO:0007669"/>
    <property type="project" value="UniProtKB-UniRule"/>
</dbReference>
<gene>
    <name evidence="6" type="ORF">SAMN05421740_103229</name>
</gene>
<dbReference type="SUPFAM" id="SSF46689">
    <property type="entry name" value="Homeodomain-like"/>
    <property type="match status" value="1"/>
</dbReference>
<feature type="DNA-binding region" description="H-T-H motif" evidence="4">
    <location>
        <begin position="35"/>
        <end position="54"/>
    </location>
</feature>
<accession>A0A1H7LPK5</accession>
<dbReference type="STRING" id="332977.SAMN05421740_103229"/>
<dbReference type="OrthoDB" id="9798857at2"/>
<dbReference type="SUPFAM" id="SSF48498">
    <property type="entry name" value="Tetracyclin repressor-like, C-terminal domain"/>
    <property type="match status" value="1"/>
</dbReference>
<dbReference type="Pfam" id="PF00440">
    <property type="entry name" value="TetR_N"/>
    <property type="match status" value="1"/>
</dbReference>
<sequence length="207" mass="22752">MNFYGGTMTKAEQTRQFIIEKSAPIVNKKGMAATSLTDIMDVTRLTKGGIYGNFDSKDEICQAAFGHLSGQLAAYLDQRVSKGRSAKEKLYNILAFYEGREQVEGGCPLLNFGVEADDTHPVVRDMVKRAILNAQRRIAAIMQAGIANGEIAAELDAEAFSVKLFALLEGAILVRRVMRDNTQMRMVVAAIKSEFERYLMTSAPSSS</sequence>
<evidence type="ECO:0000313" key="6">
    <source>
        <dbReference type="EMBL" id="SEL00922.1"/>
    </source>
</evidence>
<evidence type="ECO:0000256" key="2">
    <source>
        <dbReference type="ARBA" id="ARBA00023125"/>
    </source>
</evidence>
<evidence type="ECO:0000256" key="3">
    <source>
        <dbReference type="ARBA" id="ARBA00023163"/>
    </source>
</evidence>
<keyword evidence="2 4" id="KW-0238">DNA-binding</keyword>
<dbReference type="InterPro" id="IPR001647">
    <property type="entry name" value="HTH_TetR"/>
</dbReference>
<reference evidence="7" key="1">
    <citation type="submission" date="2016-10" db="EMBL/GenBank/DDBJ databases">
        <authorList>
            <person name="Varghese N."/>
            <person name="Submissions S."/>
        </authorList>
    </citation>
    <scope>NUCLEOTIDE SEQUENCE [LARGE SCALE GENOMIC DNA]</scope>
    <source>
        <strain evidence="7">Jip14</strain>
    </source>
</reference>
<dbReference type="InterPro" id="IPR011075">
    <property type="entry name" value="TetR_C"/>
</dbReference>
<protein>
    <submittedName>
        <fullName evidence="6">Transcriptional regulator, TetR family</fullName>
    </submittedName>
</protein>
<dbReference type="PROSITE" id="PS50977">
    <property type="entry name" value="HTH_TETR_2"/>
    <property type="match status" value="1"/>
</dbReference>
<feature type="domain" description="HTH tetR-type" evidence="5">
    <location>
        <begin position="12"/>
        <end position="72"/>
    </location>
</feature>
<evidence type="ECO:0000259" key="5">
    <source>
        <dbReference type="PROSITE" id="PS50977"/>
    </source>
</evidence>
<keyword evidence="7" id="KW-1185">Reference proteome</keyword>
<dbReference type="InterPro" id="IPR036271">
    <property type="entry name" value="Tet_transcr_reg_TetR-rel_C_sf"/>
</dbReference>
<dbReference type="EMBL" id="FNZR01000003">
    <property type="protein sequence ID" value="SEL00922.1"/>
    <property type="molecule type" value="Genomic_DNA"/>
</dbReference>
<keyword evidence="3" id="KW-0804">Transcription</keyword>
<keyword evidence="1" id="KW-0805">Transcription regulation</keyword>
<name>A0A1H7LPK5_9SPHI</name>
<proteinExistence type="predicted"/>
<dbReference type="PANTHER" id="PTHR47506">
    <property type="entry name" value="TRANSCRIPTIONAL REGULATORY PROTEIN"/>
    <property type="match status" value="1"/>
</dbReference>
<dbReference type="Proteomes" id="UP000198916">
    <property type="component" value="Unassembled WGS sequence"/>
</dbReference>
<evidence type="ECO:0000256" key="4">
    <source>
        <dbReference type="PROSITE-ProRule" id="PRU00335"/>
    </source>
</evidence>
<dbReference type="Pfam" id="PF16925">
    <property type="entry name" value="TetR_C_13"/>
    <property type="match status" value="1"/>
</dbReference>
<evidence type="ECO:0000313" key="7">
    <source>
        <dbReference type="Proteomes" id="UP000198916"/>
    </source>
</evidence>